<dbReference type="Gene3D" id="3.40.720.10">
    <property type="entry name" value="Alkaline Phosphatase, subunit A"/>
    <property type="match status" value="2"/>
</dbReference>
<dbReference type="GO" id="GO:0015024">
    <property type="term" value="F:glucuronate-2-sulfatase activity"/>
    <property type="evidence" value="ECO:0007669"/>
    <property type="project" value="TreeGrafter"/>
</dbReference>
<dbReference type="SUPFAM" id="SSF53649">
    <property type="entry name" value="Alkaline phosphatase-like"/>
    <property type="match status" value="1"/>
</dbReference>
<keyword evidence="4" id="KW-1185">Reference proteome</keyword>
<reference evidence="3 4" key="1">
    <citation type="submission" date="2016-04" db="EMBL/GenBank/DDBJ databases">
        <title>First whole genome shotgun sequence of the bacterium Enteractinococcus sp. strain UASWS1574.</title>
        <authorList>
            <person name="Crovadore J."/>
            <person name="Chablais R."/>
            <person name="Lefort F."/>
        </authorList>
    </citation>
    <scope>NUCLEOTIDE SEQUENCE [LARGE SCALE GENOMIC DNA]</scope>
    <source>
        <strain evidence="3 4">UASWS1574</strain>
    </source>
</reference>
<name>A0A1B7M2U2_9MICC</name>
<accession>A0A1B7M2U2</accession>
<dbReference type="PANTHER" id="PTHR46615:SF1">
    <property type="entry name" value="ARYLSULFATASE K"/>
    <property type="match status" value="1"/>
</dbReference>
<evidence type="ECO:0000313" key="4">
    <source>
        <dbReference type="Proteomes" id="UP000078292"/>
    </source>
</evidence>
<dbReference type="STRING" id="1837282.A6F49_04455"/>
<dbReference type="EMBL" id="LXEY01000007">
    <property type="protein sequence ID" value="OAV62912.1"/>
    <property type="molecule type" value="Genomic_DNA"/>
</dbReference>
<gene>
    <name evidence="3" type="ORF">A6F49_04455</name>
</gene>
<comment type="caution">
    <text evidence="3">The sequence shown here is derived from an EMBL/GenBank/DDBJ whole genome shotgun (WGS) entry which is preliminary data.</text>
</comment>
<protein>
    <recommendedName>
        <fullName evidence="2">N-sulphoglucosamine sulphohydrolase C-terminal domain-containing protein</fullName>
    </recommendedName>
</protein>
<proteinExistence type="predicted"/>
<feature type="domain" description="N-sulphoglucosamine sulphohydrolase C-terminal" evidence="2">
    <location>
        <begin position="139"/>
        <end position="271"/>
    </location>
</feature>
<dbReference type="InterPro" id="IPR017850">
    <property type="entry name" value="Alkaline_phosphatase_core_sf"/>
</dbReference>
<dbReference type="Pfam" id="PF16347">
    <property type="entry name" value="SGSH_C"/>
    <property type="match status" value="1"/>
</dbReference>
<dbReference type="InterPro" id="IPR032506">
    <property type="entry name" value="SGSH_C"/>
</dbReference>
<dbReference type="GO" id="GO:0004065">
    <property type="term" value="F:arylsulfatase activity"/>
    <property type="evidence" value="ECO:0007669"/>
    <property type="project" value="TreeGrafter"/>
</dbReference>
<sequence>MMTGPLPSELGCYDNGDDFPASMPTFAHHLRAAGYHTALIGRMHFIGPDQHHGFEQRLTTDVYPADLDMVPEWNRPLDQRLQWYHDVDPVITAGPLHATVQQYLDDVEIPDPEFPDPPSPEADPYTPLNDDEWLRPALSSRVPLIITGPDHLVPKGRFANPVSLIDLLPTIVELADAPNAATAGTSLLEIAREEQNGQMGPQDRDVFVEYLAEGTHAPQITLVRGQDKYNVCPGDPDQLFDLETDPHELHKVADSQNYREIAQGLRSKLDTHYNF</sequence>
<evidence type="ECO:0000259" key="2">
    <source>
        <dbReference type="Pfam" id="PF16347"/>
    </source>
</evidence>
<feature type="region of interest" description="Disordered" evidence="1">
    <location>
        <begin position="108"/>
        <end position="127"/>
    </location>
</feature>
<organism evidence="3 4">
    <name type="scientific">Enteractinococcus helveticum</name>
    <dbReference type="NCBI Taxonomy" id="1837282"/>
    <lineage>
        <taxon>Bacteria</taxon>
        <taxon>Bacillati</taxon>
        <taxon>Actinomycetota</taxon>
        <taxon>Actinomycetes</taxon>
        <taxon>Micrococcales</taxon>
        <taxon>Micrococcaceae</taxon>
    </lineage>
</organism>
<dbReference type="InterPro" id="IPR051849">
    <property type="entry name" value="GAG-degrading_sulfatase"/>
</dbReference>
<dbReference type="PANTHER" id="PTHR46615">
    <property type="entry name" value="ARYLSULFATASE K"/>
    <property type="match status" value="1"/>
</dbReference>
<dbReference type="AlphaFoldDB" id="A0A1B7M2U2"/>
<evidence type="ECO:0000313" key="3">
    <source>
        <dbReference type="EMBL" id="OAV62912.1"/>
    </source>
</evidence>
<dbReference type="Proteomes" id="UP000078292">
    <property type="component" value="Unassembled WGS sequence"/>
</dbReference>
<evidence type="ECO:0000256" key="1">
    <source>
        <dbReference type="SAM" id="MobiDB-lite"/>
    </source>
</evidence>